<evidence type="ECO:0000256" key="3">
    <source>
        <dbReference type="ARBA" id="ARBA00022737"/>
    </source>
</evidence>
<evidence type="ECO:0000256" key="4">
    <source>
        <dbReference type="ARBA" id="ARBA00022989"/>
    </source>
</evidence>
<feature type="transmembrane region" description="Helical" evidence="7">
    <location>
        <begin position="168"/>
        <end position="191"/>
    </location>
</feature>
<feature type="transmembrane region" description="Helical" evidence="7">
    <location>
        <begin position="68"/>
        <end position="94"/>
    </location>
</feature>
<evidence type="ECO:0000313" key="8">
    <source>
        <dbReference type="EMBL" id="GFS30802.1"/>
    </source>
</evidence>
<keyword evidence="9" id="KW-1185">Reference proteome</keyword>
<evidence type="ECO:0000256" key="7">
    <source>
        <dbReference type="SAM" id="Phobius"/>
    </source>
</evidence>
<dbReference type="PANTHER" id="PTHR11689">
    <property type="entry name" value="CHLORIDE CHANNEL PROTEIN CLC FAMILY MEMBER"/>
    <property type="match status" value="1"/>
</dbReference>
<protein>
    <submittedName>
        <fullName evidence="8">Chloride channel B</fullName>
    </submittedName>
</protein>
<dbReference type="InterPro" id="IPR001807">
    <property type="entry name" value="ClC"/>
</dbReference>
<evidence type="ECO:0000256" key="6">
    <source>
        <dbReference type="ARBA" id="ARBA00023136"/>
    </source>
</evidence>
<sequence>MEAQANEERDPECNSLHQLLLKRNRPLSSTTLAMVGTKVSIHELRMINENDIFKHEWRSRSTVQVLQYIFLKWTVAFLIGLLTGIIAILSNLAVENIAGYLMGFIFLAGVNFFLTLIAAVVCVCFAPTAAGQGIPEIKAYLNGGGLDNYRIKWRWLRYFNNDRDHRDIITCGASGVCAAFRAPVGGVLFALEEGGLIMFDESGVTVSYHVMDSIPVAVIGVIGGVLGSLYNYLLHKVLRLYNLKNELFTFGMAVPSGLFLPIILMDLKGLPFLEANPEPRMRNITVGELADVKAPVVTLNGVEKVGRIVDVLTNTTHNGFPLVDEGVIPPVGFAIGATKLQGIVLTSESSSCFSTQEEVRDGKIEEVAVTKDEMEMYIDLHSLTNRTPYTVMESMSVAKALVLFKQVGLRHMLIVPQYQAAGVSPVMEILTRSHSSKVARDDLCFPKKGDSPWVQWSYKCIIKNKCIWAVSESSDCSSTWRKLLKHRLVASPMEKHITGDDPNTFLWFDNWHPLGPLTDAYRPRIVHNSGSNLNAKVSSIIKDGTWVRAARTERSHQMPLAWHKLVWSPKCIAKHSFILWLAIKGLVEGLQSY</sequence>
<dbReference type="Pfam" id="PF00654">
    <property type="entry name" value="Voltage_CLC"/>
    <property type="match status" value="1"/>
</dbReference>
<dbReference type="PRINTS" id="PR00762">
    <property type="entry name" value="CLCHANNEL"/>
</dbReference>
<dbReference type="InterPro" id="IPR051280">
    <property type="entry name" value="Cl-channel/antiporter"/>
</dbReference>
<feature type="transmembrane region" description="Helical" evidence="7">
    <location>
        <begin position="100"/>
        <end position="126"/>
    </location>
</feature>
<dbReference type="SUPFAM" id="SSF54631">
    <property type="entry name" value="CBS-domain pair"/>
    <property type="match status" value="1"/>
</dbReference>
<comment type="subcellular location">
    <subcellularLocation>
        <location evidence="1">Membrane</location>
        <topology evidence="1">Multi-pass membrane protein</topology>
    </subcellularLocation>
</comment>
<feature type="transmembrane region" description="Helical" evidence="7">
    <location>
        <begin position="214"/>
        <end position="234"/>
    </location>
</feature>
<evidence type="ECO:0000256" key="1">
    <source>
        <dbReference type="ARBA" id="ARBA00004141"/>
    </source>
</evidence>
<keyword evidence="6 7" id="KW-0472">Membrane</keyword>
<proteinExistence type="predicted"/>
<evidence type="ECO:0000256" key="2">
    <source>
        <dbReference type="ARBA" id="ARBA00022692"/>
    </source>
</evidence>
<dbReference type="GO" id="GO:0009671">
    <property type="term" value="F:nitrate:proton symporter activity"/>
    <property type="evidence" value="ECO:0007669"/>
    <property type="project" value="TreeGrafter"/>
</dbReference>
<evidence type="ECO:0000313" key="9">
    <source>
        <dbReference type="Proteomes" id="UP000585474"/>
    </source>
</evidence>
<dbReference type="Proteomes" id="UP000585474">
    <property type="component" value="Unassembled WGS sequence"/>
</dbReference>
<dbReference type="GO" id="GO:0015108">
    <property type="term" value="F:chloride transmembrane transporter activity"/>
    <property type="evidence" value="ECO:0007669"/>
    <property type="project" value="InterPro"/>
</dbReference>
<dbReference type="GO" id="GO:0009705">
    <property type="term" value="C:plant-type vacuole membrane"/>
    <property type="evidence" value="ECO:0007669"/>
    <property type="project" value="TreeGrafter"/>
</dbReference>
<keyword evidence="5" id="KW-0129">CBS domain</keyword>
<keyword evidence="2 7" id="KW-0812">Transmembrane</keyword>
<reference evidence="9" key="1">
    <citation type="submission" date="2019-07" db="EMBL/GenBank/DDBJ databases">
        <title>De Novo Assembly of kiwifruit Actinidia rufa.</title>
        <authorList>
            <person name="Sugita-Konishi S."/>
            <person name="Sato K."/>
            <person name="Mori E."/>
            <person name="Abe Y."/>
            <person name="Kisaki G."/>
            <person name="Hamano K."/>
            <person name="Suezawa K."/>
            <person name="Otani M."/>
            <person name="Fukuda T."/>
            <person name="Manabe T."/>
            <person name="Gomi K."/>
            <person name="Tabuchi M."/>
            <person name="Akimitsu K."/>
            <person name="Kataoka I."/>
        </authorList>
    </citation>
    <scope>NUCLEOTIDE SEQUENCE [LARGE SCALE GENOMIC DNA]</scope>
    <source>
        <strain evidence="9">cv. Fuchu</strain>
    </source>
</reference>
<name>A0A7J0DAC8_9ERIC</name>
<gene>
    <name evidence="8" type="ORF">Acr_00g0014180</name>
</gene>
<dbReference type="OrthoDB" id="1748554at2759"/>
<dbReference type="EMBL" id="BJWL01000131">
    <property type="protein sequence ID" value="GFS30802.1"/>
    <property type="molecule type" value="Genomic_DNA"/>
</dbReference>
<evidence type="ECO:0000256" key="5">
    <source>
        <dbReference type="ARBA" id="ARBA00023122"/>
    </source>
</evidence>
<dbReference type="SUPFAM" id="SSF81340">
    <property type="entry name" value="Clc chloride channel"/>
    <property type="match status" value="1"/>
</dbReference>
<dbReference type="AlphaFoldDB" id="A0A7J0DAC8"/>
<dbReference type="InterPro" id="IPR046342">
    <property type="entry name" value="CBS_dom_sf"/>
</dbReference>
<keyword evidence="3" id="KW-0677">Repeat</keyword>
<dbReference type="Gene3D" id="1.10.3080.10">
    <property type="entry name" value="Clc chloride channel"/>
    <property type="match status" value="2"/>
</dbReference>
<dbReference type="InterPro" id="IPR014743">
    <property type="entry name" value="Cl-channel_core"/>
</dbReference>
<keyword evidence="4 7" id="KW-1133">Transmembrane helix</keyword>
<dbReference type="PANTHER" id="PTHR11689:SF67">
    <property type="entry name" value="CHLORIDE CHANNEL PROTEIN CLC-A"/>
    <property type="match status" value="1"/>
</dbReference>
<comment type="caution">
    <text evidence="8">The sequence shown here is derived from an EMBL/GenBank/DDBJ whole genome shotgun (WGS) entry which is preliminary data.</text>
</comment>
<accession>A0A7J0DAC8</accession>
<feature type="transmembrane region" description="Helical" evidence="7">
    <location>
        <begin position="246"/>
        <end position="264"/>
    </location>
</feature>
<organism evidence="8 9">
    <name type="scientific">Actinidia rufa</name>
    <dbReference type="NCBI Taxonomy" id="165716"/>
    <lineage>
        <taxon>Eukaryota</taxon>
        <taxon>Viridiplantae</taxon>
        <taxon>Streptophyta</taxon>
        <taxon>Embryophyta</taxon>
        <taxon>Tracheophyta</taxon>
        <taxon>Spermatophyta</taxon>
        <taxon>Magnoliopsida</taxon>
        <taxon>eudicotyledons</taxon>
        <taxon>Gunneridae</taxon>
        <taxon>Pentapetalae</taxon>
        <taxon>asterids</taxon>
        <taxon>Ericales</taxon>
        <taxon>Actinidiaceae</taxon>
        <taxon>Actinidia</taxon>
    </lineage>
</organism>